<evidence type="ECO:0008006" key="3">
    <source>
        <dbReference type="Google" id="ProtNLM"/>
    </source>
</evidence>
<dbReference type="Proteomes" id="UP000192532">
    <property type="component" value="Unassembled WGS sequence"/>
</dbReference>
<reference evidence="1 2" key="1">
    <citation type="journal article" date="2016" name="PLoS ONE">
        <title>Comparative Genomics Analysis of Streptococcus tigurinus Strains Identifies Genetic Elements Specifically and Uniquely Present in Highly Virulent Strains.</title>
        <authorList>
            <person name="Diene S.M."/>
            <person name="Francois P."/>
            <person name="Zbinden A."/>
            <person name="Entenza J.M."/>
            <person name="Resch G."/>
        </authorList>
    </citation>
    <scope>NUCLEOTIDE SEQUENCE [LARGE SCALE GENOMIC DNA]</scope>
    <source>
        <strain evidence="1 2">859</strain>
    </source>
</reference>
<dbReference type="InterPro" id="IPR019650">
    <property type="entry name" value="DUF2513"/>
</dbReference>
<protein>
    <recommendedName>
        <fullName evidence="3">DUF2513 domain-containing protein</fullName>
    </recommendedName>
</protein>
<organism evidence="1 2">
    <name type="scientific">Streptococcus oralis subsp. tigurinus</name>
    <dbReference type="NCBI Taxonomy" id="1077464"/>
    <lineage>
        <taxon>Bacteria</taxon>
        <taxon>Bacillati</taxon>
        <taxon>Bacillota</taxon>
        <taxon>Bacilli</taxon>
        <taxon>Lactobacillales</taxon>
        <taxon>Streptococcaceae</taxon>
        <taxon>Streptococcus</taxon>
    </lineage>
</organism>
<evidence type="ECO:0000313" key="2">
    <source>
        <dbReference type="Proteomes" id="UP000192532"/>
    </source>
</evidence>
<name>A0A1X0X167_STROR</name>
<dbReference type="RefSeq" id="WP_084867820.1">
    <property type="nucleotide sequence ID" value="NZ_LNVH01000002.1"/>
</dbReference>
<gene>
    <name evidence="1" type="ORF">ATE37_01195</name>
</gene>
<dbReference type="Pfam" id="PF10711">
    <property type="entry name" value="DUF2513"/>
    <property type="match status" value="1"/>
</dbReference>
<proteinExistence type="predicted"/>
<evidence type="ECO:0000313" key="1">
    <source>
        <dbReference type="EMBL" id="ORJ32820.1"/>
    </source>
</evidence>
<dbReference type="AlphaFoldDB" id="A0A1X0X167"/>
<sequence length="131" mass="15183">MKFEPELVRDILLDIEELHQYPEPFIFSNNSKFNRANKYETNTIVYHCKLLSEAGFIDWSPKFDGSNSLYIAFVHGMTYQGHQFLDSVRSPKVWRETKSVAEKVGVFSLNFLSQTASQIITNLVTNPELFK</sequence>
<dbReference type="EMBL" id="LNVH01000002">
    <property type="protein sequence ID" value="ORJ32820.1"/>
    <property type="molecule type" value="Genomic_DNA"/>
</dbReference>
<accession>A0A1X0X167</accession>
<comment type="caution">
    <text evidence="1">The sequence shown here is derived from an EMBL/GenBank/DDBJ whole genome shotgun (WGS) entry which is preliminary data.</text>
</comment>